<name>A0A0C4DV25_MAGP6</name>
<dbReference type="GO" id="GO:0006281">
    <property type="term" value="P:DNA repair"/>
    <property type="evidence" value="ECO:0007669"/>
    <property type="project" value="UniProtKB-KW"/>
</dbReference>
<dbReference type="SMART" id="SM00279">
    <property type="entry name" value="HhH2"/>
    <property type="match status" value="1"/>
</dbReference>
<evidence type="ECO:0000256" key="3">
    <source>
        <dbReference type="ARBA" id="ARBA00010563"/>
    </source>
</evidence>
<dbReference type="InterPro" id="IPR044752">
    <property type="entry name" value="PIN-like_EXO1"/>
</dbReference>
<evidence type="ECO:0000259" key="16">
    <source>
        <dbReference type="SMART" id="SM00485"/>
    </source>
</evidence>
<dbReference type="FunFam" id="3.40.50.1010:FF:000002">
    <property type="entry name" value="Exonuclease 1, putative"/>
    <property type="match status" value="1"/>
</dbReference>
<dbReference type="SMART" id="SM00484">
    <property type="entry name" value="XPGI"/>
    <property type="match status" value="1"/>
</dbReference>
<keyword evidence="11" id="KW-0238">DNA-binding</keyword>
<evidence type="ECO:0000256" key="2">
    <source>
        <dbReference type="ARBA" id="ARBA00004123"/>
    </source>
</evidence>
<dbReference type="EnsemblFungi" id="MAPG_03825T0">
    <property type="protein sequence ID" value="MAPG_03825T0"/>
    <property type="gene ID" value="MAPG_03825"/>
</dbReference>
<evidence type="ECO:0000256" key="11">
    <source>
        <dbReference type="ARBA" id="ARBA00023125"/>
    </source>
</evidence>
<dbReference type="GO" id="GO:0005634">
    <property type="term" value="C:nucleus"/>
    <property type="evidence" value="ECO:0007669"/>
    <property type="project" value="UniProtKB-SubCell"/>
</dbReference>
<dbReference type="CDD" id="cd09908">
    <property type="entry name" value="H3TH_EXO1"/>
    <property type="match status" value="1"/>
</dbReference>
<protein>
    <submittedName>
        <fullName evidence="17">Exonuclease 1</fullName>
    </submittedName>
</protein>
<dbReference type="InterPro" id="IPR036279">
    <property type="entry name" value="5-3_exonuclease_C_sf"/>
</dbReference>
<feature type="domain" description="XPG N-terminal" evidence="16">
    <location>
        <begin position="1"/>
        <end position="99"/>
    </location>
</feature>
<keyword evidence="12" id="KW-0234">DNA repair</keyword>
<dbReference type="GO" id="GO:0046872">
    <property type="term" value="F:metal ion binding"/>
    <property type="evidence" value="ECO:0007669"/>
    <property type="project" value="UniProtKB-KW"/>
</dbReference>
<keyword evidence="10" id="KW-0267">Excision nuclease</keyword>
<dbReference type="InterPro" id="IPR008918">
    <property type="entry name" value="HhH2"/>
</dbReference>
<evidence type="ECO:0000313" key="18">
    <source>
        <dbReference type="EnsemblFungi" id="MAPG_03825T0"/>
    </source>
</evidence>
<dbReference type="PRINTS" id="PR00853">
    <property type="entry name" value="XPGRADSUPER"/>
</dbReference>
<dbReference type="AlphaFoldDB" id="A0A0C4DV25"/>
<dbReference type="Gene3D" id="3.40.50.1010">
    <property type="entry name" value="5'-nuclease"/>
    <property type="match status" value="1"/>
</dbReference>
<evidence type="ECO:0000256" key="6">
    <source>
        <dbReference type="ARBA" id="ARBA00022763"/>
    </source>
</evidence>
<dbReference type="eggNOG" id="KOG2518">
    <property type="taxonomic scope" value="Eukaryota"/>
</dbReference>
<dbReference type="SUPFAM" id="SSF47807">
    <property type="entry name" value="5' to 3' exonuclease, C-terminal subdomain"/>
    <property type="match status" value="1"/>
</dbReference>
<evidence type="ECO:0000256" key="14">
    <source>
        <dbReference type="SAM" id="MobiDB-lite"/>
    </source>
</evidence>
<dbReference type="PROSITE" id="PS00842">
    <property type="entry name" value="XPG_2"/>
    <property type="match status" value="1"/>
</dbReference>
<feature type="region of interest" description="Disordered" evidence="14">
    <location>
        <begin position="713"/>
        <end position="805"/>
    </location>
</feature>
<feature type="domain" description="XPG-I" evidence="15">
    <location>
        <begin position="138"/>
        <end position="208"/>
    </location>
</feature>
<reference evidence="17" key="3">
    <citation type="submission" date="2011-03" db="EMBL/GenBank/DDBJ databases">
        <title>Annotation of Magnaporthe poae ATCC 64411.</title>
        <authorList>
            <person name="Ma L.-J."/>
            <person name="Dead R."/>
            <person name="Young S.K."/>
            <person name="Zeng Q."/>
            <person name="Gargeya S."/>
            <person name="Fitzgerald M."/>
            <person name="Haas B."/>
            <person name="Abouelleil A."/>
            <person name="Alvarado L."/>
            <person name="Arachchi H.M."/>
            <person name="Berlin A."/>
            <person name="Brown A."/>
            <person name="Chapman S.B."/>
            <person name="Chen Z."/>
            <person name="Dunbar C."/>
            <person name="Freedman E."/>
            <person name="Gearin G."/>
            <person name="Gellesch M."/>
            <person name="Goldberg J."/>
            <person name="Griggs A."/>
            <person name="Gujja S."/>
            <person name="Heiman D."/>
            <person name="Howarth C."/>
            <person name="Larson L."/>
            <person name="Lui A."/>
            <person name="MacDonald P.J.P."/>
            <person name="Mehta T."/>
            <person name="Montmayeur A."/>
            <person name="Murphy C."/>
            <person name="Neiman D."/>
            <person name="Pearson M."/>
            <person name="Priest M."/>
            <person name="Roberts A."/>
            <person name="Saif S."/>
            <person name="Shea T."/>
            <person name="Shenoy N."/>
            <person name="Sisk P."/>
            <person name="Stolte C."/>
            <person name="Sykes S."/>
            <person name="Yandava C."/>
            <person name="Wortman J."/>
            <person name="Nusbaum C."/>
            <person name="Birren B."/>
        </authorList>
    </citation>
    <scope>NUCLEOTIDE SEQUENCE</scope>
    <source>
        <strain evidence="17">ATCC 64411</strain>
    </source>
</reference>
<evidence type="ECO:0000256" key="8">
    <source>
        <dbReference type="ARBA" id="ARBA00022839"/>
    </source>
</evidence>
<reference evidence="17" key="2">
    <citation type="submission" date="2010-05" db="EMBL/GenBank/DDBJ databases">
        <title>The Genome Sequence of Magnaporthe poae strain ATCC 64411.</title>
        <authorList>
            <consortium name="The Broad Institute Genome Sequencing Platform"/>
            <consortium name="Broad Institute Genome Sequencing Center for Infectious Disease"/>
            <person name="Ma L.-J."/>
            <person name="Dead R."/>
            <person name="Young S."/>
            <person name="Zeng Q."/>
            <person name="Koehrsen M."/>
            <person name="Alvarado L."/>
            <person name="Berlin A."/>
            <person name="Chapman S.B."/>
            <person name="Chen Z."/>
            <person name="Freedman E."/>
            <person name="Gellesch M."/>
            <person name="Goldberg J."/>
            <person name="Griggs A."/>
            <person name="Gujja S."/>
            <person name="Heilman E.R."/>
            <person name="Heiman D."/>
            <person name="Hepburn T."/>
            <person name="Howarth C."/>
            <person name="Jen D."/>
            <person name="Larson L."/>
            <person name="Mehta T."/>
            <person name="Neiman D."/>
            <person name="Pearson M."/>
            <person name="Roberts A."/>
            <person name="Saif S."/>
            <person name="Shea T."/>
            <person name="Shenoy N."/>
            <person name="Sisk P."/>
            <person name="Stolte C."/>
            <person name="Sykes S."/>
            <person name="Walk T."/>
            <person name="White J."/>
            <person name="Yandava C."/>
            <person name="Haas B."/>
            <person name="Nusbaum C."/>
            <person name="Birren B."/>
        </authorList>
    </citation>
    <scope>NUCLEOTIDE SEQUENCE</scope>
    <source>
        <strain evidence="17">ATCC 64411</strain>
    </source>
</reference>
<dbReference type="PANTHER" id="PTHR11081:SF65">
    <property type="entry name" value="DNA DAMAGE-INDUCIBLE PROTEIN DIN7-RELATED"/>
    <property type="match status" value="1"/>
</dbReference>
<reference evidence="18" key="5">
    <citation type="submission" date="2015-06" db="UniProtKB">
        <authorList>
            <consortium name="EnsemblFungi"/>
        </authorList>
    </citation>
    <scope>IDENTIFICATION</scope>
    <source>
        <strain evidence="18">ATCC 64411</strain>
    </source>
</reference>
<reference evidence="18" key="4">
    <citation type="journal article" date="2015" name="G3 (Bethesda)">
        <title>Genome sequences of three phytopathogenic species of the Magnaporthaceae family of fungi.</title>
        <authorList>
            <person name="Okagaki L.H."/>
            <person name="Nunes C.C."/>
            <person name="Sailsbery J."/>
            <person name="Clay B."/>
            <person name="Brown D."/>
            <person name="John T."/>
            <person name="Oh Y."/>
            <person name="Young N."/>
            <person name="Fitzgerald M."/>
            <person name="Haas B.J."/>
            <person name="Zeng Q."/>
            <person name="Young S."/>
            <person name="Adiconis X."/>
            <person name="Fan L."/>
            <person name="Levin J.Z."/>
            <person name="Mitchell T.K."/>
            <person name="Okubara P.A."/>
            <person name="Farman M.L."/>
            <person name="Kohn L.M."/>
            <person name="Birren B."/>
            <person name="Ma L.-J."/>
            <person name="Dean R.A."/>
        </authorList>
    </citation>
    <scope>NUCLEOTIDE SEQUENCE</scope>
    <source>
        <strain evidence="18">ATCC 64411 / 73-15</strain>
    </source>
</reference>
<comment type="cofactor">
    <cofactor evidence="1">
        <name>Mg(2+)</name>
        <dbReference type="ChEBI" id="CHEBI:18420"/>
    </cofactor>
</comment>
<keyword evidence="8 17" id="KW-0269">Exonuclease</keyword>
<dbReference type="SUPFAM" id="SSF88723">
    <property type="entry name" value="PIN domain-like"/>
    <property type="match status" value="1"/>
</dbReference>
<evidence type="ECO:0000256" key="9">
    <source>
        <dbReference type="ARBA" id="ARBA00022842"/>
    </source>
</evidence>
<keyword evidence="9" id="KW-0460">Magnesium</keyword>
<evidence type="ECO:0000256" key="10">
    <source>
        <dbReference type="ARBA" id="ARBA00022881"/>
    </source>
</evidence>
<gene>
    <name evidence="17" type="ORF">MAPG_03825</name>
</gene>
<feature type="region of interest" description="Disordered" evidence="14">
    <location>
        <begin position="593"/>
        <end position="618"/>
    </location>
</feature>
<dbReference type="EMBL" id="GL876968">
    <property type="protein sequence ID" value="KLU84789.1"/>
    <property type="molecule type" value="Genomic_DNA"/>
</dbReference>
<feature type="region of interest" description="Disordered" evidence="14">
    <location>
        <begin position="425"/>
        <end position="499"/>
    </location>
</feature>
<dbReference type="VEuPathDB" id="FungiDB:MAPG_03825"/>
<evidence type="ECO:0000313" key="19">
    <source>
        <dbReference type="Proteomes" id="UP000011715"/>
    </source>
</evidence>
<dbReference type="SMART" id="SM00485">
    <property type="entry name" value="XPGN"/>
    <property type="match status" value="1"/>
</dbReference>
<evidence type="ECO:0000259" key="15">
    <source>
        <dbReference type="SMART" id="SM00484"/>
    </source>
</evidence>
<dbReference type="InterPro" id="IPR029060">
    <property type="entry name" value="PIN-like_dom_sf"/>
</dbReference>
<dbReference type="InterPro" id="IPR006084">
    <property type="entry name" value="XPG/Rad2"/>
</dbReference>
<keyword evidence="13" id="KW-0539">Nucleus</keyword>
<accession>A0A0C4DV25</accession>
<feature type="region of interest" description="Disordered" evidence="14">
    <location>
        <begin position="346"/>
        <end position="365"/>
    </location>
</feature>
<keyword evidence="6" id="KW-0227">DNA damage</keyword>
<dbReference type="InterPro" id="IPR019974">
    <property type="entry name" value="XPG_CS"/>
</dbReference>
<keyword evidence="4" id="KW-0540">Nuclease</keyword>
<dbReference type="GO" id="GO:0035312">
    <property type="term" value="F:5'-3' DNA exonuclease activity"/>
    <property type="evidence" value="ECO:0007669"/>
    <property type="project" value="InterPro"/>
</dbReference>
<evidence type="ECO:0000313" key="17">
    <source>
        <dbReference type="EMBL" id="KLU84789.1"/>
    </source>
</evidence>
<keyword evidence="19" id="KW-1185">Reference proteome</keyword>
<evidence type="ECO:0000256" key="13">
    <source>
        <dbReference type="ARBA" id="ARBA00023242"/>
    </source>
</evidence>
<evidence type="ECO:0000256" key="5">
    <source>
        <dbReference type="ARBA" id="ARBA00022723"/>
    </source>
</evidence>
<dbReference type="GO" id="GO:0017108">
    <property type="term" value="F:5'-flap endonuclease activity"/>
    <property type="evidence" value="ECO:0007669"/>
    <property type="project" value="TreeGrafter"/>
</dbReference>
<dbReference type="InterPro" id="IPR006086">
    <property type="entry name" value="XPG-I_dom"/>
</dbReference>
<evidence type="ECO:0000256" key="12">
    <source>
        <dbReference type="ARBA" id="ARBA00023204"/>
    </source>
</evidence>
<dbReference type="InterPro" id="IPR006085">
    <property type="entry name" value="XPG_DNA_repair_N"/>
</dbReference>
<comment type="similarity">
    <text evidence="3">Belongs to the XPG/RAD2 endonuclease family. EXO1 subfamily.</text>
</comment>
<reference evidence="19" key="1">
    <citation type="submission" date="2010-05" db="EMBL/GenBank/DDBJ databases">
        <title>The genome sequence of Magnaporthe poae strain ATCC 64411.</title>
        <authorList>
            <person name="Ma L.-J."/>
            <person name="Dead R."/>
            <person name="Young S."/>
            <person name="Zeng Q."/>
            <person name="Koehrsen M."/>
            <person name="Alvarado L."/>
            <person name="Berlin A."/>
            <person name="Chapman S.B."/>
            <person name="Chen Z."/>
            <person name="Freedman E."/>
            <person name="Gellesch M."/>
            <person name="Goldberg J."/>
            <person name="Griggs A."/>
            <person name="Gujja S."/>
            <person name="Heilman E.R."/>
            <person name="Heiman D."/>
            <person name="Hepburn T."/>
            <person name="Howarth C."/>
            <person name="Jen D."/>
            <person name="Larson L."/>
            <person name="Mehta T."/>
            <person name="Neiman D."/>
            <person name="Pearson M."/>
            <person name="Roberts A."/>
            <person name="Saif S."/>
            <person name="Shea T."/>
            <person name="Shenoy N."/>
            <person name="Sisk P."/>
            <person name="Stolte C."/>
            <person name="Sykes S."/>
            <person name="Walk T."/>
            <person name="White J."/>
            <person name="Yandava C."/>
            <person name="Haas B."/>
            <person name="Nusbaum C."/>
            <person name="Birren B."/>
        </authorList>
    </citation>
    <scope>NUCLEOTIDE SEQUENCE [LARGE SCALE GENOMIC DNA]</scope>
    <source>
        <strain evidence="19">ATCC 64411 / 73-15</strain>
    </source>
</reference>
<dbReference type="STRING" id="644358.A0A0C4DV25"/>
<evidence type="ECO:0000256" key="7">
    <source>
        <dbReference type="ARBA" id="ARBA00022801"/>
    </source>
</evidence>
<dbReference type="Gene3D" id="1.10.150.20">
    <property type="entry name" value="5' to 3' exonuclease, C-terminal subdomain"/>
    <property type="match status" value="1"/>
</dbReference>
<evidence type="ECO:0000256" key="1">
    <source>
        <dbReference type="ARBA" id="ARBA00001946"/>
    </source>
</evidence>
<comment type="subcellular location">
    <subcellularLocation>
        <location evidence="2">Nucleus</location>
    </subcellularLocation>
</comment>
<sequence>MGISGLLPLLKSIHRPTELKNFAGETLAVDAYGWLHRGAVSCALELAQGKPTRKYVDFAMHRVRMVKYFGATPYLVFDGDFLPSKAMTESSRAKRREDSKKAGMELLKAGKPAQAYLEFQKAIDVTPEMARHLIEELKKAGLPYVVAPYEADAQMVYLERHGYVSGILSEDSDLLVFGAKRLLTKLDQHGQCVEINRRDFCACREISLTGWTDAEFRHMAIFSGCDYLDGLSGMGLKTAYRMIRKHKTPERIIKVLQFEGKRRISENYLASFKQAEITFLHQRVYCPKKKELVLLTEPTSGLDVEEMPFIGAKVDPQTARAIAVGDVNPITKERIILPAAAAPSGRRSLGAAAPAPAPARPLGKPIDQYFSKGNQRIPMGEMDANCFTVDPQRVAALTDHGLAPRVFPLPRPYLDGVGDAAASAVPRPYRTGPQLNRRRTEPISSLLGMEPPSGVNRRRTAGPPVRTSDDADLVAVSPSPRKKARLCGDDDASVGAAGGSPLRRSKFFTKRTTTPKKLKRRSAPGYLMSDDSIDDVLLSLPEFGSFDSSQSAQPRKSMPVFIDSPEKGTMSPDVVAATPIKPLDRDNIEVLASSPFRPLPGPSENETTVADTEDDQGGPSKIRAALDKFAYTPGVPTPSNGGSKMAFGLPTPSSSIVGADDRATKMTLGLPTPASSVVCDASSSAAAALKKRGPLASETPILTPLQRIGANAMGRRKVSAARAVSPDANLQTRQSKRSVSGRAGPRRSLPAAPPVNPSFVPLPKVDLDEVDALNRPQGSEDLIIPDSDAEDDEPFSPGLSSGRNLNLARFLYR</sequence>
<dbReference type="OMA" id="CGSEDQI"/>
<proteinExistence type="inferred from homology"/>
<keyword evidence="7" id="KW-0378">Hydrolase</keyword>
<dbReference type="FunFam" id="1.10.150.20:FF:000011">
    <property type="entry name" value="exonuclease 1"/>
    <property type="match status" value="1"/>
</dbReference>
<dbReference type="InterPro" id="IPR037315">
    <property type="entry name" value="EXO1_H3TH"/>
</dbReference>
<dbReference type="PANTHER" id="PTHR11081">
    <property type="entry name" value="FLAP ENDONUCLEASE FAMILY MEMBER"/>
    <property type="match status" value="1"/>
</dbReference>
<dbReference type="OrthoDB" id="26491at2759"/>
<dbReference type="Pfam" id="PF00867">
    <property type="entry name" value="XPG_I"/>
    <property type="match status" value="1"/>
</dbReference>
<organism evidence="18 19">
    <name type="scientific">Magnaporthiopsis poae (strain ATCC 64411 / 73-15)</name>
    <name type="common">Kentucky bluegrass fungus</name>
    <name type="synonym">Magnaporthe poae</name>
    <dbReference type="NCBI Taxonomy" id="644358"/>
    <lineage>
        <taxon>Eukaryota</taxon>
        <taxon>Fungi</taxon>
        <taxon>Dikarya</taxon>
        <taxon>Ascomycota</taxon>
        <taxon>Pezizomycotina</taxon>
        <taxon>Sordariomycetes</taxon>
        <taxon>Sordariomycetidae</taxon>
        <taxon>Magnaporthales</taxon>
        <taxon>Magnaporthaceae</taxon>
        <taxon>Magnaporthiopsis</taxon>
    </lineage>
</organism>
<dbReference type="GO" id="GO:0003677">
    <property type="term" value="F:DNA binding"/>
    <property type="evidence" value="ECO:0007669"/>
    <property type="project" value="UniProtKB-KW"/>
</dbReference>
<dbReference type="EMBL" id="ADBL01000907">
    <property type="status" value="NOT_ANNOTATED_CDS"/>
    <property type="molecule type" value="Genomic_DNA"/>
</dbReference>
<dbReference type="CDD" id="cd09857">
    <property type="entry name" value="PIN_EXO1"/>
    <property type="match status" value="1"/>
</dbReference>
<evidence type="ECO:0000256" key="4">
    <source>
        <dbReference type="ARBA" id="ARBA00022722"/>
    </source>
</evidence>
<dbReference type="Proteomes" id="UP000011715">
    <property type="component" value="Unassembled WGS sequence"/>
</dbReference>
<dbReference type="Pfam" id="PF00752">
    <property type="entry name" value="XPG_N"/>
    <property type="match status" value="1"/>
</dbReference>
<keyword evidence="5" id="KW-0479">Metal-binding</keyword>